<proteinExistence type="predicted"/>
<name>X1LXC0_9ZZZZ</name>
<gene>
    <name evidence="2" type="ORF">S06H3_31712</name>
</gene>
<evidence type="ECO:0000313" key="2">
    <source>
        <dbReference type="EMBL" id="GAI23723.1"/>
    </source>
</evidence>
<feature type="transmembrane region" description="Helical" evidence="1">
    <location>
        <begin position="12"/>
        <end position="30"/>
    </location>
</feature>
<evidence type="ECO:0008006" key="3">
    <source>
        <dbReference type="Google" id="ProtNLM"/>
    </source>
</evidence>
<keyword evidence="1" id="KW-1133">Transmembrane helix</keyword>
<feature type="transmembrane region" description="Helical" evidence="1">
    <location>
        <begin position="83"/>
        <end position="109"/>
    </location>
</feature>
<dbReference type="EMBL" id="BARV01018794">
    <property type="protein sequence ID" value="GAI23723.1"/>
    <property type="molecule type" value="Genomic_DNA"/>
</dbReference>
<protein>
    <recommendedName>
        <fullName evidence="3">DUF624 domain-containing protein</fullName>
    </recommendedName>
</protein>
<comment type="caution">
    <text evidence="2">The sequence shown here is derived from an EMBL/GenBank/DDBJ whole genome shotgun (WGS) entry which is preliminary data.</text>
</comment>
<accession>X1LXC0</accession>
<feature type="transmembrane region" description="Helical" evidence="1">
    <location>
        <begin position="51"/>
        <end position="71"/>
    </location>
</feature>
<organism evidence="2">
    <name type="scientific">marine sediment metagenome</name>
    <dbReference type="NCBI Taxonomy" id="412755"/>
    <lineage>
        <taxon>unclassified sequences</taxon>
        <taxon>metagenomes</taxon>
        <taxon>ecological metagenomes</taxon>
    </lineage>
</organism>
<feature type="non-terminal residue" evidence="2">
    <location>
        <position position="1"/>
    </location>
</feature>
<keyword evidence="1" id="KW-0812">Transmembrane</keyword>
<sequence>ILFISDLVMPGLWLGCFTIAPAFSGLVYLTGKIARGEKFGVKDIVFGIFHFYRRSIVLGSLIALLISFSIATFGMTKANPDQVWLIGSLAIQLAALLLVALLSVYAFSLMAIYDISLKKTLIYAFVLASSYKMPTIGLLSLAVLFAFLMWWTKFGLILVFPVLWAVFSSNLTLLLVQKHQSQRGQRHFINGK</sequence>
<dbReference type="AlphaFoldDB" id="X1LXC0"/>
<feature type="transmembrane region" description="Helical" evidence="1">
    <location>
        <begin position="121"/>
        <end position="148"/>
    </location>
</feature>
<keyword evidence="1" id="KW-0472">Membrane</keyword>
<reference evidence="2" key="1">
    <citation type="journal article" date="2014" name="Front. Microbiol.">
        <title>High frequency of phylogenetically diverse reductive dehalogenase-homologous genes in deep subseafloor sedimentary metagenomes.</title>
        <authorList>
            <person name="Kawai M."/>
            <person name="Futagami T."/>
            <person name="Toyoda A."/>
            <person name="Takaki Y."/>
            <person name="Nishi S."/>
            <person name="Hori S."/>
            <person name="Arai W."/>
            <person name="Tsubouchi T."/>
            <person name="Morono Y."/>
            <person name="Uchiyama I."/>
            <person name="Ito T."/>
            <person name="Fujiyama A."/>
            <person name="Inagaki F."/>
            <person name="Takami H."/>
        </authorList>
    </citation>
    <scope>NUCLEOTIDE SEQUENCE</scope>
    <source>
        <strain evidence="2">Expedition CK06-06</strain>
    </source>
</reference>
<feature type="transmembrane region" description="Helical" evidence="1">
    <location>
        <begin position="154"/>
        <end position="176"/>
    </location>
</feature>
<evidence type="ECO:0000256" key="1">
    <source>
        <dbReference type="SAM" id="Phobius"/>
    </source>
</evidence>